<name>A0A174M650_9ACTN</name>
<accession>A0A174M650</accession>
<dbReference type="Proteomes" id="UP000095454">
    <property type="component" value="Unassembled WGS sequence"/>
</dbReference>
<dbReference type="RefSeq" id="WP_255413212.1">
    <property type="nucleotide sequence ID" value="NZ_CABIXX010000036.1"/>
</dbReference>
<dbReference type="EMBL" id="CZAQ01000036">
    <property type="protein sequence ID" value="CUP31863.1"/>
    <property type="molecule type" value="Genomic_DNA"/>
</dbReference>
<dbReference type="AlphaFoldDB" id="A0A174M650"/>
<sequence>MPAIDIDGRTYVMSVMTSMPWSDRSSEVTAAIAKALFDTRAALA</sequence>
<proteinExistence type="predicted"/>
<protein>
    <submittedName>
        <fullName evidence="1">Uncharacterized protein</fullName>
    </submittedName>
</protein>
<evidence type="ECO:0000313" key="1">
    <source>
        <dbReference type="EMBL" id="CUP31863.1"/>
    </source>
</evidence>
<reference evidence="1 2" key="1">
    <citation type="submission" date="2015-09" db="EMBL/GenBank/DDBJ databases">
        <authorList>
            <consortium name="Pathogen Informatics"/>
        </authorList>
    </citation>
    <scope>NUCLEOTIDE SEQUENCE [LARGE SCALE GENOMIC DNA]</scope>
    <source>
        <strain evidence="1 2">2789STDY5834902</strain>
    </source>
</reference>
<evidence type="ECO:0000313" key="2">
    <source>
        <dbReference type="Proteomes" id="UP000095454"/>
    </source>
</evidence>
<gene>
    <name evidence="1" type="ORF">ERS852514_01697</name>
</gene>
<organism evidence="1 2">
    <name type="scientific">Collinsella aerofaciens</name>
    <dbReference type="NCBI Taxonomy" id="74426"/>
    <lineage>
        <taxon>Bacteria</taxon>
        <taxon>Bacillati</taxon>
        <taxon>Actinomycetota</taxon>
        <taxon>Coriobacteriia</taxon>
        <taxon>Coriobacteriales</taxon>
        <taxon>Coriobacteriaceae</taxon>
        <taxon>Collinsella</taxon>
    </lineage>
</organism>